<evidence type="ECO:0000256" key="3">
    <source>
        <dbReference type="ARBA" id="ARBA00022516"/>
    </source>
</evidence>
<evidence type="ECO:0000256" key="8">
    <source>
        <dbReference type="ARBA" id="ARBA00023011"/>
    </source>
</evidence>
<keyword evidence="12" id="KW-0753">Steroid metabolism</keyword>
<dbReference type="EMBL" id="JAPEVG010000744">
    <property type="protein sequence ID" value="KAJ8455672.1"/>
    <property type="molecule type" value="Genomic_DNA"/>
</dbReference>
<keyword evidence="5" id="KW-0256">Endoplasmic reticulum</keyword>
<keyword evidence="8" id="KW-0756">Sterol biosynthesis</keyword>
<dbReference type="AlphaFoldDB" id="A0AAD7X3L1"/>
<evidence type="ECO:0000256" key="6">
    <source>
        <dbReference type="ARBA" id="ARBA00022955"/>
    </source>
</evidence>
<protein>
    <recommendedName>
        <fullName evidence="16">Erg28-like protein</fullName>
    </recommendedName>
</protein>
<evidence type="ECO:0000256" key="9">
    <source>
        <dbReference type="ARBA" id="ARBA00023098"/>
    </source>
</evidence>
<evidence type="ECO:0000256" key="1">
    <source>
        <dbReference type="ARBA" id="ARBA00004477"/>
    </source>
</evidence>
<dbReference type="InterPro" id="IPR005352">
    <property type="entry name" value="Erg28"/>
</dbReference>
<evidence type="ECO:0000313" key="15">
    <source>
        <dbReference type="Proteomes" id="UP001215151"/>
    </source>
</evidence>
<evidence type="ECO:0000256" key="4">
    <source>
        <dbReference type="ARBA" id="ARBA00022692"/>
    </source>
</evidence>
<keyword evidence="9" id="KW-0443">Lipid metabolism</keyword>
<evidence type="ECO:0000256" key="2">
    <source>
        <dbReference type="ARBA" id="ARBA00005377"/>
    </source>
</evidence>
<evidence type="ECO:0000313" key="14">
    <source>
        <dbReference type="EMBL" id="KAJ8455672.1"/>
    </source>
</evidence>
<evidence type="ECO:0000256" key="10">
    <source>
        <dbReference type="ARBA" id="ARBA00023136"/>
    </source>
</evidence>
<keyword evidence="10 13" id="KW-0472">Membrane</keyword>
<keyword evidence="4 13" id="KW-0812">Transmembrane</keyword>
<comment type="similarity">
    <text evidence="2">Belongs to the ERG28 family.</text>
</comment>
<name>A0AAD7X3L1_9APHY</name>
<evidence type="ECO:0000256" key="7">
    <source>
        <dbReference type="ARBA" id="ARBA00022989"/>
    </source>
</evidence>
<comment type="subcellular location">
    <subcellularLocation>
        <location evidence="1">Endoplasmic reticulum membrane</location>
        <topology evidence="1">Multi-pass membrane protein</topology>
    </subcellularLocation>
</comment>
<keyword evidence="11" id="KW-1207">Sterol metabolism</keyword>
<gene>
    <name evidence="14" type="ORF">ONZ51_g12364</name>
</gene>
<keyword evidence="7 13" id="KW-1133">Transmembrane helix</keyword>
<dbReference type="GO" id="GO:0005789">
    <property type="term" value="C:endoplasmic reticulum membrane"/>
    <property type="evidence" value="ECO:0007669"/>
    <property type="project" value="UniProtKB-SubCell"/>
</dbReference>
<dbReference type="Pfam" id="PF03694">
    <property type="entry name" value="Erg28"/>
    <property type="match status" value="1"/>
</dbReference>
<accession>A0AAD7X3L1</accession>
<reference evidence="14" key="1">
    <citation type="submission" date="2022-11" db="EMBL/GenBank/DDBJ databases">
        <title>Genome Sequence of Cubamyces cubensis.</title>
        <authorList>
            <person name="Buettner E."/>
        </authorList>
    </citation>
    <scope>NUCLEOTIDE SEQUENCE</scope>
    <source>
        <strain evidence="14">MPL-01</strain>
    </source>
</reference>
<evidence type="ECO:0000256" key="13">
    <source>
        <dbReference type="SAM" id="Phobius"/>
    </source>
</evidence>
<evidence type="ECO:0000256" key="12">
    <source>
        <dbReference type="ARBA" id="ARBA00023221"/>
    </source>
</evidence>
<evidence type="ECO:0008006" key="16">
    <source>
        <dbReference type="Google" id="ProtNLM"/>
    </source>
</evidence>
<dbReference type="GO" id="GO:0016126">
    <property type="term" value="P:sterol biosynthetic process"/>
    <property type="evidence" value="ECO:0007669"/>
    <property type="project" value="UniProtKB-KW"/>
</dbReference>
<dbReference type="PANTHER" id="PTHR15451:SF19">
    <property type="entry name" value="ERGOSTEROL BIOSYNTHETIC PROTEIN 28 HOMOLOG"/>
    <property type="match status" value="1"/>
</dbReference>
<feature type="transmembrane region" description="Helical" evidence="13">
    <location>
        <begin position="84"/>
        <end position="107"/>
    </location>
</feature>
<evidence type="ECO:0000256" key="5">
    <source>
        <dbReference type="ARBA" id="ARBA00022824"/>
    </source>
</evidence>
<organism evidence="14 15">
    <name type="scientific">Trametes cubensis</name>
    <dbReference type="NCBI Taxonomy" id="1111947"/>
    <lineage>
        <taxon>Eukaryota</taxon>
        <taxon>Fungi</taxon>
        <taxon>Dikarya</taxon>
        <taxon>Basidiomycota</taxon>
        <taxon>Agaricomycotina</taxon>
        <taxon>Agaricomycetes</taxon>
        <taxon>Polyporales</taxon>
        <taxon>Polyporaceae</taxon>
        <taxon>Trametes</taxon>
    </lineage>
</organism>
<feature type="transmembrane region" description="Helical" evidence="13">
    <location>
        <begin position="62"/>
        <end position="78"/>
    </location>
</feature>
<keyword evidence="15" id="KW-1185">Reference proteome</keyword>
<sequence>MTALAALSAYLPQGPGWLPTWQLIVAVTATLNTIGNMTSVAASRKLYNSAPAFVNPLQSRTFAIWTLTSAVVRFYAAYNIHNKMIYDIALFTYLFAFFHFGSELLIFRTARPAVPNMSPVVVACEFPLFPRADFAGLDAVPVRLLRRALVMDRRFLILRLRLSRAFFWGPFEFDRSRIGVAVASRPAAAVTA</sequence>
<proteinExistence type="inferred from homology"/>
<dbReference type="Proteomes" id="UP001215151">
    <property type="component" value="Unassembled WGS sequence"/>
</dbReference>
<dbReference type="PANTHER" id="PTHR15451">
    <property type="entry name" value="ERGOSTEROL BIOSYNTHETIC PROTEIN 28-RELATED"/>
    <property type="match status" value="1"/>
</dbReference>
<comment type="caution">
    <text evidence="14">The sequence shown here is derived from an EMBL/GenBank/DDBJ whole genome shotgun (WGS) entry which is preliminary data.</text>
</comment>
<keyword evidence="3" id="KW-0444">Lipid biosynthesis</keyword>
<dbReference type="GO" id="GO:0030674">
    <property type="term" value="F:protein-macromolecule adaptor activity"/>
    <property type="evidence" value="ECO:0007669"/>
    <property type="project" value="TreeGrafter"/>
</dbReference>
<feature type="transmembrane region" description="Helical" evidence="13">
    <location>
        <begin position="20"/>
        <end position="42"/>
    </location>
</feature>
<evidence type="ECO:0000256" key="11">
    <source>
        <dbReference type="ARBA" id="ARBA00023166"/>
    </source>
</evidence>
<keyword evidence="6" id="KW-0752">Steroid biosynthesis</keyword>